<comment type="caution">
    <text evidence="3">The sequence shown here is derived from an EMBL/GenBank/DDBJ whole genome shotgun (WGS) entry which is preliminary data.</text>
</comment>
<evidence type="ECO:0000256" key="1">
    <source>
        <dbReference type="SAM" id="Coils"/>
    </source>
</evidence>
<proteinExistence type="predicted"/>
<evidence type="ECO:0000259" key="2">
    <source>
        <dbReference type="PROSITE" id="PS50017"/>
    </source>
</evidence>
<feature type="domain" description="Death" evidence="2">
    <location>
        <begin position="495"/>
        <end position="552"/>
    </location>
</feature>
<dbReference type="CDD" id="cd01670">
    <property type="entry name" value="Death"/>
    <property type="match status" value="1"/>
</dbReference>
<protein>
    <recommendedName>
        <fullName evidence="2">Death domain-containing protein</fullName>
    </recommendedName>
</protein>
<feature type="coiled-coil region" evidence="1">
    <location>
        <begin position="368"/>
        <end position="409"/>
    </location>
</feature>
<dbReference type="InterPro" id="IPR011029">
    <property type="entry name" value="DEATH-like_dom_sf"/>
</dbReference>
<keyword evidence="4" id="KW-1185">Reference proteome</keyword>
<accession>A0ABD0LIT8</accession>
<dbReference type="EMBL" id="JACVVK020000044">
    <property type="protein sequence ID" value="KAK7499328.1"/>
    <property type="molecule type" value="Genomic_DNA"/>
</dbReference>
<sequence length="577" mass="66619">MPLATAGLPFYRKKQSLESLVSERPQNLQSVYTIARENIAAVLEHVAMLEHAYYGPGGSLETEVRRWMPIINQMIRPAKFSDLISHSQLDAIAERVQDPTDKLKIDQDIMTQVYDCVHKAMDAIRQGLSGDIALLEKVREFMHKYCQSFSPAEGECYMETATNYEKQKAELERAISVNLQNVPLMVDKFEKEALKIHQFDFVMRDVGEKAGCAQAAVLLMFPAACHHVRNACKGLEMWLEADYNYANFLQLDITELSEKRAALAKLVHQHVLTAGEHEHRIKNIQREMATCSTELKRLGPKKKALMQEERELREENHDVLVDLDIKEYRRQEMKMLGQDDTDKFYNLTREIDTLRTRRPAIDRKLSELQKKQNIVTDKQTRRQQLERELEAARAELRGARKAARKAEVEVEKVDACLERLREIHRLKVAPDTLKKIFHGMPASPRHAPVHAGKKVKRDKLGVMCHVVASSIEGDWVHLYHALPFHPPRGQHIVTDDVDDIRTRFMRHTLEEQAKQSLAKWRRLHTRACVDDLRVALQTIRRLDVLERVEVALTPRRPAVAVKMHRTVHFPRLPGRTS</sequence>
<reference evidence="3 4" key="1">
    <citation type="journal article" date="2023" name="Sci. Data">
        <title>Genome assembly of the Korean intertidal mud-creeper Batillaria attramentaria.</title>
        <authorList>
            <person name="Patra A.K."/>
            <person name="Ho P.T."/>
            <person name="Jun S."/>
            <person name="Lee S.J."/>
            <person name="Kim Y."/>
            <person name="Won Y.J."/>
        </authorList>
    </citation>
    <scope>NUCLEOTIDE SEQUENCE [LARGE SCALE GENOMIC DNA]</scope>
    <source>
        <strain evidence="3">Wonlab-2016</strain>
    </source>
</reference>
<dbReference type="AlphaFoldDB" id="A0ABD0LIT8"/>
<keyword evidence="1" id="KW-0175">Coiled coil</keyword>
<evidence type="ECO:0000313" key="3">
    <source>
        <dbReference type="EMBL" id="KAK7499328.1"/>
    </source>
</evidence>
<dbReference type="InterPro" id="IPR000488">
    <property type="entry name" value="Death_dom"/>
</dbReference>
<name>A0ABD0LIT8_9CAEN</name>
<organism evidence="3 4">
    <name type="scientific">Batillaria attramentaria</name>
    <dbReference type="NCBI Taxonomy" id="370345"/>
    <lineage>
        <taxon>Eukaryota</taxon>
        <taxon>Metazoa</taxon>
        <taxon>Spiralia</taxon>
        <taxon>Lophotrochozoa</taxon>
        <taxon>Mollusca</taxon>
        <taxon>Gastropoda</taxon>
        <taxon>Caenogastropoda</taxon>
        <taxon>Sorbeoconcha</taxon>
        <taxon>Cerithioidea</taxon>
        <taxon>Batillariidae</taxon>
        <taxon>Batillaria</taxon>
    </lineage>
</organism>
<dbReference type="Proteomes" id="UP001519460">
    <property type="component" value="Unassembled WGS sequence"/>
</dbReference>
<gene>
    <name evidence="3" type="ORF">BaRGS_00009303</name>
</gene>
<dbReference type="PROSITE" id="PS50017">
    <property type="entry name" value="DEATH_DOMAIN"/>
    <property type="match status" value="1"/>
</dbReference>
<dbReference type="Gene3D" id="1.10.533.10">
    <property type="entry name" value="Death Domain, Fas"/>
    <property type="match status" value="1"/>
</dbReference>
<evidence type="ECO:0000313" key="4">
    <source>
        <dbReference type="Proteomes" id="UP001519460"/>
    </source>
</evidence>